<protein>
    <submittedName>
        <fullName evidence="1">Uncharacterized protein</fullName>
    </submittedName>
</protein>
<organism evidence="1 2">
    <name type="scientific">Triticum turgidum subsp. durum</name>
    <name type="common">Durum wheat</name>
    <name type="synonym">Triticum durum</name>
    <dbReference type="NCBI Taxonomy" id="4567"/>
    <lineage>
        <taxon>Eukaryota</taxon>
        <taxon>Viridiplantae</taxon>
        <taxon>Streptophyta</taxon>
        <taxon>Embryophyta</taxon>
        <taxon>Tracheophyta</taxon>
        <taxon>Spermatophyta</taxon>
        <taxon>Magnoliopsida</taxon>
        <taxon>Liliopsida</taxon>
        <taxon>Poales</taxon>
        <taxon>Poaceae</taxon>
        <taxon>BOP clade</taxon>
        <taxon>Pooideae</taxon>
        <taxon>Triticodae</taxon>
        <taxon>Triticeae</taxon>
        <taxon>Triticinae</taxon>
        <taxon>Triticum</taxon>
    </lineage>
</organism>
<reference evidence="1 2" key="1">
    <citation type="submission" date="2017-09" db="EMBL/GenBank/DDBJ databases">
        <authorList>
            <consortium name="International Durum Wheat Genome Sequencing Consortium (IDWGSC)"/>
            <person name="Milanesi L."/>
        </authorList>
    </citation>
    <scope>NUCLEOTIDE SEQUENCE [LARGE SCALE GENOMIC DNA]</scope>
    <source>
        <strain evidence="2">cv. Svevo</strain>
    </source>
</reference>
<dbReference type="Proteomes" id="UP000324705">
    <property type="component" value="Chromosome 7B"/>
</dbReference>
<evidence type="ECO:0000313" key="2">
    <source>
        <dbReference type="Proteomes" id="UP000324705"/>
    </source>
</evidence>
<dbReference type="Gramene" id="TRITD7Bv1G059590.1">
    <property type="protein sequence ID" value="TRITD7Bv1G059590.1"/>
    <property type="gene ID" value="TRITD7Bv1G059590"/>
</dbReference>
<sequence>MARGVGHIHEDNAYKIYGRYSSDAALDYVSDFILVVVPSSSESYDPITITMGSCVSSSVDSTGFMLERQAGC</sequence>
<dbReference type="AlphaFoldDB" id="A0A9R0ZX43"/>
<proteinExistence type="predicted"/>
<name>A0A9R0ZX43_TRITD</name>
<gene>
    <name evidence="1" type="ORF">TRITD_7Bv1G059590</name>
</gene>
<evidence type="ECO:0000313" key="1">
    <source>
        <dbReference type="EMBL" id="VAI85728.1"/>
    </source>
</evidence>
<keyword evidence="2" id="KW-1185">Reference proteome</keyword>
<accession>A0A9R0ZX43</accession>
<dbReference type="EMBL" id="LT934124">
    <property type="protein sequence ID" value="VAI85728.1"/>
    <property type="molecule type" value="Genomic_DNA"/>
</dbReference>